<keyword evidence="5" id="KW-1185">Reference proteome</keyword>
<evidence type="ECO:0000259" key="2">
    <source>
        <dbReference type="Pfam" id="PF00156"/>
    </source>
</evidence>
<gene>
    <name evidence="4" type="ORF">CSX00_04090</name>
</gene>
<evidence type="ECO:0000313" key="5">
    <source>
        <dbReference type="Proteomes" id="UP000224317"/>
    </source>
</evidence>
<dbReference type="Pfam" id="PF00156">
    <property type="entry name" value="Pribosyltran"/>
    <property type="match status" value="1"/>
</dbReference>
<comment type="caution">
    <text evidence="4">The sequence shown here is derived from an EMBL/GenBank/DDBJ whole genome shotgun (WGS) entry which is preliminary data.</text>
</comment>
<dbReference type="GO" id="GO:0016757">
    <property type="term" value="F:glycosyltransferase activity"/>
    <property type="evidence" value="ECO:0007669"/>
    <property type="project" value="UniProtKB-KW"/>
</dbReference>
<dbReference type="InterPro" id="IPR000836">
    <property type="entry name" value="PRTase_dom"/>
</dbReference>
<evidence type="ECO:0000313" key="4">
    <source>
        <dbReference type="EMBL" id="PHU40804.1"/>
    </source>
</evidence>
<name>A0A2G3EC40_9FIRM</name>
<dbReference type="AlphaFoldDB" id="A0A2G3EC40"/>
<proteinExistence type="inferred from homology"/>
<sequence length="244" mass="28098">MTKLLKTIINSAVELLYPKQCMSCGKVLLKIEKEFGFCHLCIKEVKFVGGNSCMRCGKPIADSIDEFCNQCQEKKHYFEQNKGIFIYDGAMKKSMYQFKYANKRRFAEKYGKYAYEKYGKWIENNKIEAIIPVPMHKKKMKRRGYNQAEVFANQLSKMTKIPVAKDVIIRDRETVAMKQLRGAKRKKNLLNAFKVTENIVQFRKVLVVDDIYTTGTTIDEISKALKGGGITEVYSLCICIGKCD</sequence>
<feature type="domain" description="Double zinc ribbon" evidence="3">
    <location>
        <begin position="13"/>
        <end position="72"/>
    </location>
</feature>
<dbReference type="PANTHER" id="PTHR47505:SF1">
    <property type="entry name" value="DNA UTILIZATION PROTEIN YHGH"/>
    <property type="match status" value="1"/>
</dbReference>
<dbReference type="Pfam" id="PF18912">
    <property type="entry name" value="DZR_2"/>
    <property type="match status" value="1"/>
</dbReference>
<dbReference type="SUPFAM" id="SSF53271">
    <property type="entry name" value="PRTase-like"/>
    <property type="match status" value="1"/>
</dbReference>
<dbReference type="InterPro" id="IPR051910">
    <property type="entry name" value="ComF/GntX_DNA_util-trans"/>
</dbReference>
<dbReference type="PANTHER" id="PTHR47505">
    <property type="entry name" value="DNA UTILIZATION PROTEIN YHGH"/>
    <property type="match status" value="1"/>
</dbReference>
<dbReference type="EMBL" id="PDYH01000011">
    <property type="protein sequence ID" value="PHU40804.1"/>
    <property type="molecule type" value="Genomic_DNA"/>
</dbReference>
<dbReference type="CDD" id="cd06223">
    <property type="entry name" value="PRTases_typeI"/>
    <property type="match status" value="1"/>
</dbReference>
<comment type="similarity">
    <text evidence="1">Belongs to the ComF/GntX family.</text>
</comment>
<reference evidence="4" key="1">
    <citation type="submission" date="2017-10" db="EMBL/GenBank/DDBJ databases">
        <title>Resolving the taxonomy of Roseburia spp., Eubacterium rectale and Agathobacter spp. through phylogenomic analysis.</title>
        <authorList>
            <person name="Sheridan P.O."/>
            <person name="Walker A.W."/>
            <person name="Duncan S.H."/>
            <person name="Scott K.P."/>
            <person name="Toole P.W.O."/>
            <person name="Luis P."/>
            <person name="Flint H.J."/>
        </authorList>
    </citation>
    <scope>NUCLEOTIDE SEQUENCE [LARGE SCALE GENOMIC DNA]</scope>
    <source>
        <strain evidence="4">JK10</strain>
    </source>
</reference>
<dbReference type="RefSeq" id="WP_099412914.1">
    <property type="nucleotide sequence ID" value="NZ_PDYH01000011.1"/>
</dbReference>
<dbReference type="Gene3D" id="3.40.50.2020">
    <property type="match status" value="1"/>
</dbReference>
<protein>
    <submittedName>
        <fullName evidence="4">Amidophosphoribosyltransferase</fullName>
    </submittedName>
</protein>
<organism evidence="4 5">
    <name type="scientific">Pseudobutyrivibrio ruminis</name>
    <dbReference type="NCBI Taxonomy" id="46206"/>
    <lineage>
        <taxon>Bacteria</taxon>
        <taxon>Bacillati</taxon>
        <taxon>Bacillota</taxon>
        <taxon>Clostridia</taxon>
        <taxon>Lachnospirales</taxon>
        <taxon>Lachnospiraceae</taxon>
        <taxon>Pseudobutyrivibrio</taxon>
    </lineage>
</organism>
<dbReference type="InterPro" id="IPR029057">
    <property type="entry name" value="PRTase-like"/>
</dbReference>
<feature type="domain" description="Phosphoribosyltransferase" evidence="2">
    <location>
        <begin position="142"/>
        <end position="239"/>
    </location>
</feature>
<evidence type="ECO:0000256" key="1">
    <source>
        <dbReference type="ARBA" id="ARBA00008007"/>
    </source>
</evidence>
<accession>A0A2G3EC40</accession>
<dbReference type="Proteomes" id="UP000224317">
    <property type="component" value="Unassembled WGS sequence"/>
</dbReference>
<evidence type="ECO:0000259" key="3">
    <source>
        <dbReference type="Pfam" id="PF18912"/>
    </source>
</evidence>
<dbReference type="InterPro" id="IPR044005">
    <property type="entry name" value="DZR_2"/>
</dbReference>